<dbReference type="Pfam" id="PF01494">
    <property type="entry name" value="FAD_binding_3"/>
    <property type="match status" value="1"/>
</dbReference>
<proteinExistence type="inferred from homology"/>
<dbReference type="SUPFAM" id="SSF51905">
    <property type="entry name" value="FAD/NAD(P)-binding domain"/>
    <property type="match status" value="1"/>
</dbReference>
<gene>
    <name evidence="10" type="ORF">LENED_000628</name>
</gene>
<evidence type="ECO:0000313" key="10">
    <source>
        <dbReference type="EMBL" id="GAV99189.1"/>
    </source>
</evidence>
<comment type="caution">
    <text evidence="10">The sequence shown here is derived from an EMBL/GenBank/DDBJ whole genome shotgun (WGS) entry which is preliminary data.</text>
</comment>
<accession>A0A1Q3DW70</accession>
<dbReference type="AlphaFoldDB" id="A0A1Q3DW70"/>
<evidence type="ECO:0000256" key="3">
    <source>
        <dbReference type="ARBA" id="ARBA00022827"/>
    </source>
</evidence>
<evidence type="ECO:0000256" key="1">
    <source>
        <dbReference type="ARBA" id="ARBA00005706"/>
    </source>
</evidence>
<keyword evidence="8" id="KW-1133">Transmembrane helix</keyword>
<dbReference type="PANTHER" id="PTHR43747">
    <property type="entry name" value="FAD-BINDING PROTEIN"/>
    <property type="match status" value="1"/>
</dbReference>
<dbReference type="InterPro" id="IPR006905">
    <property type="entry name" value="Flavin_halogenase"/>
</dbReference>
<dbReference type="InterPro" id="IPR002938">
    <property type="entry name" value="FAD-bd"/>
</dbReference>
<dbReference type="GO" id="GO:0071949">
    <property type="term" value="F:FAD binding"/>
    <property type="evidence" value="ECO:0007669"/>
    <property type="project" value="InterPro"/>
</dbReference>
<keyword evidence="11" id="KW-1185">Reference proteome</keyword>
<organism evidence="10 11">
    <name type="scientific">Lentinula edodes</name>
    <name type="common">Shiitake mushroom</name>
    <name type="synonym">Lentinus edodes</name>
    <dbReference type="NCBI Taxonomy" id="5353"/>
    <lineage>
        <taxon>Eukaryota</taxon>
        <taxon>Fungi</taxon>
        <taxon>Dikarya</taxon>
        <taxon>Basidiomycota</taxon>
        <taxon>Agaricomycotina</taxon>
        <taxon>Agaricomycetes</taxon>
        <taxon>Agaricomycetidae</taxon>
        <taxon>Agaricales</taxon>
        <taxon>Marasmiineae</taxon>
        <taxon>Omphalotaceae</taxon>
        <taxon>Lentinula</taxon>
    </lineage>
</organism>
<dbReference type="GO" id="GO:0004497">
    <property type="term" value="F:monooxygenase activity"/>
    <property type="evidence" value="ECO:0007669"/>
    <property type="project" value="UniProtKB-KW"/>
</dbReference>
<protein>
    <submittedName>
        <fullName evidence="10">Non-heme halogenase</fullName>
    </submittedName>
</protein>
<dbReference type="PANTHER" id="PTHR43747:SF5">
    <property type="entry name" value="FAD-BINDING DOMAIN-CONTAINING PROTEIN"/>
    <property type="match status" value="1"/>
</dbReference>
<comment type="catalytic activity">
    <reaction evidence="6">
        <text>melleolide F + FADH2 + chloride + O2 = 6'-chloromelleolide F + FAD + 2 H2O + H(+)</text>
        <dbReference type="Rhea" id="RHEA:67160"/>
        <dbReference type="ChEBI" id="CHEBI:15377"/>
        <dbReference type="ChEBI" id="CHEBI:15378"/>
        <dbReference type="ChEBI" id="CHEBI:15379"/>
        <dbReference type="ChEBI" id="CHEBI:17996"/>
        <dbReference type="ChEBI" id="CHEBI:57692"/>
        <dbReference type="ChEBI" id="CHEBI:58307"/>
        <dbReference type="ChEBI" id="CHEBI:167712"/>
        <dbReference type="ChEBI" id="CHEBI:167713"/>
    </reaction>
    <physiologicalReaction direction="left-to-right" evidence="6">
        <dbReference type="Rhea" id="RHEA:67161"/>
    </physiologicalReaction>
</comment>
<dbReference type="STRING" id="5353.A0A1Q3DW70"/>
<evidence type="ECO:0000256" key="2">
    <source>
        <dbReference type="ARBA" id="ARBA00022630"/>
    </source>
</evidence>
<dbReference type="GO" id="GO:0140907">
    <property type="term" value="F:flavin-dependent halogenase activity"/>
    <property type="evidence" value="ECO:0007669"/>
    <property type="project" value="UniProtKB-ARBA"/>
</dbReference>
<keyword evidence="5" id="KW-0503">Monooxygenase</keyword>
<keyword evidence="4" id="KW-0560">Oxidoreductase</keyword>
<evidence type="ECO:0000313" key="11">
    <source>
        <dbReference type="Proteomes" id="UP000188533"/>
    </source>
</evidence>
<reference evidence="10 11" key="2">
    <citation type="submission" date="2017-02" db="EMBL/GenBank/DDBJ databases">
        <title>A genome survey and senescence transcriptome analysis in Lentinula edodes.</title>
        <authorList>
            <person name="Sakamoto Y."/>
            <person name="Nakade K."/>
            <person name="Sato S."/>
            <person name="Yoshida Y."/>
            <person name="Miyazaki K."/>
            <person name="Natsume S."/>
            <person name="Konno N."/>
        </authorList>
    </citation>
    <scope>NUCLEOTIDE SEQUENCE [LARGE SCALE GENOMIC DNA]</scope>
    <source>
        <strain evidence="10 11">NBRC 111202</strain>
    </source>
</reference>
<keyword evidence="8" id="KW-0812">Transmembrane</keyword>
<dbReference type="EMBL" id="BDGU01000012">
    <property type="protein sequence ID" value="GAV99189.1"/>
    <property type="molecule type" value="Genomic_DNA"/>
</dbReference>
<dbReference type="Pfam" id="PF04820">
    <property type="entry name" value="Trp_halogenase"/>
    <property type="match status" value="1"/>
</dbReference>
<dbReference type="Proteomes" id="UP000188533">
    <property type="component" value="Unassembled WGS sequence"/>
</dbReference>
<evidence type="ECO:0000259" key="9">
    <source>
        <dbReference type="Pfam" id="PF01494"/>
    </source>
</evidence>
<keyword evidence="2" id="KW-0285">Flavoprotein</keyword>
<evidence type="ECO:0000256" key="8">
    <source>
        <dbReference type="SAM" id="Phobius"/>
    </source>
</evidence>
<sequence>MYETRQDLAVPTKHVEVLIIGGGPAGSYAASVLSREGIDVAVLESTKFPRYHIGSLIPSVRPYLRFIGAEEKIVQHGFTKKPGSAIKFNQFKREGYTDFVALGADNNAWNVIRSEFDHLLLNHARECGAKVYEETKVTNIAFDPIDPEKPVSVSWTRTCTAQSPNASQNGTTKAVHGSTTFTHLIDASGRAGLLSTRYLKNRHFNASLKNIAVWGYWHNRSDEEPDNEHDKEDHKPRVGMYGKGTSREGAPWFEALTDESGWAWFIPLHNDKTSVGIVMNQEQYNKSRPSSSDAQYECSLVGRYLANLRLAPGVARLLCGKDVVHNGSDSEHEIQIPIEEEILHQQAKLEPGSVRSASDFSYSAPSYAGKGFRIVGDAGAFIDPFFSSGIHLAFTGALSAAATICASRRRNCTEVEAAMWHTKRVAVSYTRFQVVVLSAYKQMRAQSIDVLSDVDEDNFDRAFTYLRPVIQGASDMGSRLSESELQRSLDFCINLFNPTSPEEHKEVEGRLAGLGRYREFMDVAKPLVDPKSFEDVLKVTPTECSARSTGCKKTEANTYSESKPRMVLDKINARRLVHPEYAINNLEAEELLGLREDSHEIQVIMSFLLGPVSGALVAGGIYYGFSNLIQARTKQLSTDLHIQSTLLLHSPTPAWISTYPSPAASRIEHTFVGVGQADKHSELRVLEYRFATNPSCGTQVG</sequence>
<dbReference type="GO" id="GO:0044550">
    <property type="term" value="P:secondary metabolite biosynthetic process"/>
    <property type="evidence" value="ECO:0007669"/>
    <property type="project" value="UniProtKB-ARBA"/>
</dbReference>
<evidence type="ECO:0000256" key="6">
    <source>
        <dbReference type="ARBA" id="ARBA00049364"/>
    </source>
</evidence>
<evidence type="ECO:0000256" key="5">
    <source>
        <dbReference type="ARBA" id="ARBA00023033"/>
    </source>
</evidence>
<dbReference type="InterPro" id="IPR036188">
    <property type="entry name" value="FAD/NAD-bd_sf"/>
</dbReference>
<evidence type="ECO:0000256" key="7">
    <source>
        <dbReference type="SAM" id="MobiDB-lite"/>
    </source>
</evidence>
<feature type="region of interest" description="Disordered" evidence="7">
    <location>
        <begin position="222"/>
        <end position="243"/>
    </location>
</feature>
<feature type="domain" description="FAD-binding" evidence="9">
    <location>
        <begin position="15"/>
        <end position="141"/>
    </location>
</feature>
<keyword evidence="8" id="KW-0472">Membrane</keyword>
<dbReference type="InterPro" id="IPR050816">
    <property type="entry name" value="Flavin-dep_Halogenase_NPB"/>
</dbReference>
<comment type="similarity">
    <text evidence="1">Belongs to the flavin-dependent halogenase family.</text>
</comment>
<dbReference type="Gene3D" id="3.50.50.60">
    <property type="entry name" value="FAD/NAD(P)-binding domain"/>
    <property type="match status" value="1"/>
</dbReference>
<name>A0A1Q3DW70_LENED</name>
<reference evidence="10 11" key="1">
    <citation type="submission" date="2016-08" db="EMBL/GenBank/DDBJ databases">
        <authorList>
            <consortium name="Lentinula edodes genome sequencing consortium"/>
            <person name="Sakamoto Y."/>
            <person name="Nakade K."/>
            <person name="Sato S."/>
            <person name="Yoshida Y."/>
            <person name="Miyazaki K."/>
            <person name="Natsume S."/>
            <person name="Konno N."/>
        </authorList>
    </citation>
    <scope>NUCLEOTIDE SEQUENCE [LARGE SCALE GENOMIC DNA]</scope>
    <source>
        <strain evidence="10 11">NBRC 111202</strain>
    </source>
</reference>
<evidence type="ECO:0000256" key="4">
    <source>
        <dbReference type="ARBA" id="ARBA00023002"/>
    </source>
</evidence>
<keyword evidence="3" id="KW-0274">FAD</keyword>
<feature type="transmembrane region" description="Helical" evidence="8">
    <location>
        <begin position="603"/>
        <end position="625"/>
    </location>
</feature>